<dbReference type="PROSITE" id="PS51257">
    <property type="entry name" value="PROKAR_LIPOPROTEIN"/>
    <property type="match status" value="1"/>
</dbReference>
<dbReference type="GO" id="GO:0004180">
    <property type="term" value="F:carboxypeptidase activity"/>
    <property type="evidence" value="ECO:0007669"/>
    <property type="project" value="UniProtKB-KW"/>
</dbReference>
<evidence type="ECO:0000256" key="1">
    <source>
        <dbReference type="SAM" id="SignalP"/>
    </source>
</evidence>
<evidence type="ECO:0000313" key="2">
    <source>
        <dbReference type="EMBL" id="TWJ13875.1"/>
    </source>
</evidence>
<dbReference type="SUPFAM" id="SSF49464">
    <property type="entry name" value="Carboxypeptidase regulatory domain-like"/>
    <property type="match status" value="1"/>
</dbReference>
<dbReference type="Gene3D" id="2.60.40.1120">
    <property type="entry name" value="Carboxypeptidase-like, regulatory domain"/>
    <property type="match status" value="1"/>
</dbReference>
<dbReference type="OrthoDB" id="5393298at2"/>
<dbReference type="Proteomes" id="UP000319449">
    <property type="component" value="Unassembled WGS sequence"/>
</dbReference>
<dbReference type="AlphaFoldDB" id="A0A562V7K1"/>
<keyword evidence="2" id="KW-0121">Carboxypeptidase</keyword>
<feature type="chain" id="PRO_5021951483" evidence="1">
    <location>
        <begin position="23"/>
        <end position="693"/>
    </location>
</feature>
<sequence length="693" mass="73262">MRNTWRMLLSSVAVMCWLIAIAGCSGSGGSSGSGVPATGTTSVTGVVSDGYLQGAKVFIDTKGNKKWDSSMPYATTDATGKYVMSNVSSARLAKYPVVVEVPAGAVDADRGTVTQPYVLQAPAGKPDFVSPLTTMVQHEVETKGVTADQAEAKVKQNLGLSATTSLFKDFKANQTTAVNDEYKHAANVAMVVATAIAQNKAVIDAKVATLGLTGDQTAAVTKLILDTISQQVGTIVQQVLANVNTATGKLDPNIVTTLVTNSNVTVSTADTTALKQQLVMQNATTVPVSFKDAISGTGLFNIDSWQNWVNGQPTMAYEYQKILLGPQATDGTYPLSEAMFRYSNSAWTAYTGTDTKYYLTSTGWQLASDDAGQGAVTVNTDGSITWKHKIINYSMNVAAIMKNMSGVAIQPLVAPNGITVNSAAVFPGKSQAYKMSFTPLQTTYRLWPNANVQVSTGTSITKNATSLADIINASVWFSVGSNSMSVKFTGTGTTTGSTGTLSFYPIVPGAMGPTLSTTALPDTGTWTIQEPVAGYQVIVVNLPISMQQYMDSYQKTPILGVVSGAVLYGGLEYQGVTKQDRGFNYNKTAFDSILANFMAVNAPAPTQMVSKVSIEGYVRNASGIAVAGAVVGTSLDTVTTTTDANGHFFLQTNTAANYSSTPYTITITKTGYTTFSQPWNWGDHPMGQLFKLQ</sequence>
<name>A0A562V7K1_9BACT</name>
<dbReference type="RefSeq" id="WP_145025478.1">
    <property type="nucleotide sequence ID" value="NZ_VLLN01000034.1"/>
</dbReference>
<organism evidence="2 3">
    <name type="scientific">Geobacter argillaceus</name>
    <dbReference type="NCBI Taxonomy" id="345631"/>
    <lineage>
        <taxon>Bacteria</taxon>
        <taxon>Pseudomonadati</taxon>
        <taxon>Thermodesulfobacteriota</taxon>
        <taxon>Desulfuromonadia</taxon>
        <taxon>Geobacterales</taxon>
        <taxon>Geobacteraceae</taxon>
        <taxon>Geobacter</taxon>
    </lineage>
</organism>
<reference evidence="2 3" key="1">
    <citation type="submission" date="2019-07" db="EMBL/GenBank/DDBJ databases">
        <title>Genomic Encyclopedia of Archaeal and Bacterial Type Strains, Phase II (KMG-II): from individual species to whole genera.</title>
        <authorList>
            <person name="Goeker M."/>
        </authorList>
    </citation>
    <scope>NUCLEOTIDE SEQUENCE [LARGE SCALE GENOMIC DNA]</scope>
    <source>
        <strain evidence="2 3">ATCC BAA-1139</strain>
    </source>
</reference>
<evidence type="ECO:0000313" key="3">
    <source>
        <dbReference type="Proteomes" id="UP000319449"/>
    </source>
</evidence>
<accession>A0A562V7K1</accession>
<gene>
    <name evidence="2" type="ORF">JN12_03665</name>
</gene>
<dbReference type="EMBL" id="VLLN01000034">
    <property type="protein sequence ID" value="TWJ13875.1"/>
    <property type="molecule type" value="Genomic_DNA"/>
</dbReference>
<keyword evidence="2" id="KW-0378">Hydrolase</keyword>
<keyword evidence="2" id="KW-0645">Protease</keyword>
<protein>
    <submittedName>
        <fullName evidence="2">Carboxypeptidase family protein</fullName>
    </submittedName>
</protein>
<proteinExistence type="predicted"/>
<keyword evidence="1" id="KW-0732">Signal</keyword>
<keyword evidence="3" id="KW-1185">Reference proteome</keyword>
<comment type="caution">
    <text evidence="2">The sequence shown here is derived from an EMBL/GenBank/DDBJ whole genome shotgun (WGS) entry which is preliminary data.</text>
</comment>
<dbReference type="InterPro" id="IPR008969">
    <property type="entry name" value="CarboxyPept-like_regulatory"/>
</dbReference>
<feature type="signal peptide" evidence="1">
    <location>
        <begin position="1"/>
        <end position="22"/>
    </location>
</feature>